<evidence type="ECO:0000313" key="2">
    <source>
        <dbReference type="EMBL" id="GIY50234.1"/>
    </source>
</evidence>
<dbReference type="EMBL" id="BPLQ01010363">
    <property type="protein sequence ID" value="GIY50234.1"/>
    <property type="molecule type" value="Genomic_DNA"/>
</dbReference>
<sequence length="109" mass="12385">MVKCMCSEYGERTSEKAHLYARRDAAEQSSNEVYCQLRCDSRSKINYPSKRQSAVTRESGWQMFAFRCSRQGGRAHFTSPRPPTAPPVAHPSGTRNLGVFRESENPTLR</sequence>
<accession>A0AAV4TWG0</accession>
<reference evidence="2 3" key="1">
    <citation type="submission" date="2021-06" db="EMBL/GenBank/DDBJ databases">
        <title>Caerostris darwini draft genome.</title>
        <authorList>
            <person name="Kono N."/>
            <person name="Arakawa K."/>
        </authorList>
    </citation>
    <scope>NUCLEOTIDE SEQUENCE [LARGE SCALE GENOMIC DNA]</scope>
</reference>
<feature type="compositionally biased region" description="Pro residues" evidence="1">
    <location>
        <begin position="80"/>
        <end position="89"/>
    </location>
</feature>
<dbReference type="Proteomes" id="UP001054837">
    <property type="component" value="Unassembled WGS sequence"/>
</dbReference>
<comment type="caution">
    <text evidence="2">The sequence shown here is derived from an EMBL/GenBank/DDBJ whole genome shotgun (WGS) entry which is preliminary data.</text>
</comment>
<feature type="region of interest" description="Disordered" evidence="1">
    <location>
        <begin position="72"/>
        <end position="109"/>
    </location>
</feature>
<evidence type="ECO:0000256" key="1">
    <source>
        <dbReference type="SAM" id="MobiDB-lite"/>
    </source>
</evidence>
<gene>
    <name evidence="2" type="ORF">CDAR_319121</name>
</gene>
<evidence type="ECO:0000313" key="3">
    <source>
        <dbReference type="Proteomes" id="UP001054837"/>
    </source>
</evidence>
<proteinExistence type="predicted"/>
<dbReference type="AlphaFoldDB" id="A0AAV4TWG0"/>
<organism evidence="2 3">
    <name type="scientific">Caerostris darwini</name>
    <dbReference type="NCBI Taxonomy" id="1538125"/>
    <lineage>
        <taxon>Eukaryota</taxon>
        <taxon>Metazoa</taxon>
        <taxon>Ecdysozoa</taxon>
        <taxon>Arthropoda</taxon>
        <taxon>Chelicerata</taxon>
        <taxon>Arachnida</taxon>
        <taxon>Araneae</taxon>
        <taxon>Araneomorphae</taxon>
        <taxon>Entelegynae</taxon>
        <taxon>Araneoidea</taxon>
        <taxon>Araneidae</taxon>
        <taxon>Caerostris</taxon>
    </lineage>
</organism>
<protein>
    <submittedName>
        <fullName evidence="2">Uncharacterized protein</fullName>
    </submittedName>
</protein>
<name>A0AAV4TWG0_9ARAC</name>
<keyword evidence="3" id="KW-1185">Reference proteome</keyword>